<dbReference type="PANTHER" id="PTHR11339">
    <property type="entry name" value="EXTRACELLULAR MATRIX GLYCOPROTEIN RELATED"/>
    <property type="match status" value="1"/>
</dbReference>
<keyword evidence="2" id="KW-0325">Glycoprotein</keyword>
<dbReference type="EMBL" id="JAMKFB020000007">
    <property type="protein sequence ID" value="KAL0187669.1"/>
    <property type="molecule type" value="Genomic_DNA"/>
</dbReference>
<evidence type="ECO:0000256" key="1">
    <source>
        <dbReference type="ARBA" id="ARBA00023157"/>
    </source>
</evidence>
<evidence type="ECO:0000313" key="5">
    <source>
        <dbReference type="Proteomes" id="UP001529510"/>
    </source>
</evidence>
<comment type="caution">
    <text evidence="4">The sequence shown here is derived from an EMBL/GenBank/DDBJ whole genome shotgun (WGS) entry which is preliminary data.</text>
</comment>
<protein>
    <recommendedName>
        <fullName evidence="3">VWFD domain-containing protein</fullName>
    </recommendedName>
</protein>
<name>A0ABD0QN64_CIRMR</name>
<feature type="non-terminal residue" evidence="4">
    <location>
        <position position="60"/>
    </location>
</feature>
<evidence type="ECO:0000313" key="4">
    <source>
        <dbReference type="EMBL" id="KAL0187669.1"/>
    </source>
</evidence>
<evidence type="ECO:0000259" key="3">
    <source>
        <dbReference type="PROSITE" id="PS51233"/>
    </source>
</evidence>
<dbReference type="InterPro" id="IPR001846">
    <property type="entry name" value="VWF_type-D"/>
</dbReference>
<dbReference type="Proteomes" id="UP001529510">
    <property type="component" value="Unassembled WGS sequence"/>
</dbReference>
<feature type="non-terminal residue" evidence="4">
    <location>
        <position position="1"/>
    </location>
</feature>
<organism evidence="4 5">
    <name type="scientific">Cirrhinus mrigala</name>
    <name type="common">Mrigala</name>
    <dbReference type="NCBI Taxonomy" id="683832"/>
    <lineage>
        <taxon>Eukaryota</taxon>
        <taxon>Metazoa</taxon>
        <taxon>Chordata</taxon>
        <taxon>Craniata</taxon>
        <taxon>Vertebrata</taxon>
        <taxon>Euteleostomi</taxon>
        <taxon>Actinopterygii</taxon>
        <taxon>Neopterygii</taxon>
        <taxon>Teleostei</taxon>
        <taxon>Ostariophysi</taxon>
        <taxon>Cypriniformes</taxon>
        <taxon>Cyprinidae</taxon>
        <taxon>Labeoninae</taxon>
        <taxon>Labeonini</taxon>
        <taxon>Cirrhinus</taxon>
    </lineage>
</organism>
<reference evidence="4 5" key="1">
    <citation type="submission" date="2024-05" db="EMBL/GenBank/DDBJ databases">
        <title>Genome sequencing and assembly of Indian major carp, Cirrhinus mrigala (Hamilton, 1822).</title>
        <authorList>
            <person name="Mohindra V."/>
            <person name="Chowdhury L.M."/>
            <person name="Lal K."/>
            <person name="Jena J.K."/>
        </authorList>
    </citation>
    <scope>NUCLEOTIDE SEQUENCE [LARGE SCALE GENOMIC DNA]</scope>
    <source>
        <strain evidence="4">CM1030</strain>
        <tissue evidence="4">Blood</tissue>
    </source>
</reference>
<dbReference type="InterPro" id="IPR050780">
    <property type="entry name" value="Mucin_vWF_Thrombospondin_sf"/>
</dbReference>
<dbReference type="PROSITE" id="PS51233">
    <property type="entry name" value="VWFD"/>
    <property type="match status" value="1"/>
</dbReference>
<accession>A0ABD0QN64</accession>
<dbReference type="Pfam" id="PF00094">
    <property type="entry name" value="VWD"/>
    <property type="match status" value="1"/>
</dbReference>
<keyword evidence="1" id="KW-1015">Disulfide bond</keyword>
<sequence>GAVCGLCGNYDGNANNDFMLRSQEVVIKPLDFGNDWKESSSCPVSMEIRNPCSDNPYRQS</sequence>
<proteinExistence type="predicted"/>
<feature type="domain" description="VWFD" evidence="3">
    <location>
        <begin position="1"/>
        <end position="43"/>
    </location>
</feature>
<dbReference type="PANTHER" id="PTHR11339:SF408">
    <property type="entry name" value="MUCIN-5B"/>
    <property type="match status" value="1"/>
</dbReference>
<dbReference type="AlphaFoldDB" id="A0ABD0QN64"/>
<evidence type="ECO:0000256" key="2">
    <source>
        <dbReference type="ARBA" id="ARBA00023180"/>
    </source>
</evidence>
<gene>
    <name evidence="4" type="ORF">M9458_014768</name>
</gene>
<keyword evidence="5" id="KW-1185">Reference proteome</keyword>